<comment type="caution">
    <text evidence="2">The sequence shown here is derived from an EMBL/GenBank/DDBJ whole genome shotgun (WGS) entry which is preliminary data.</text>
</comment>
<name>A0A2S7UX37_9GAMM</name>
<proteinExistence type="predicted"/>
<keyword evidence="1" id="KW-0812">Transmembrane</keyword>
<keyword evidence="1" id="KW-0472">Membrane</keyword>
<evidence type="ECO:0000256" key="1">
    <source>
        <dbReference type="SAM" id="Phobius"/>
    </source>
</evidence>
<evidence type="ECO:0000313" key="3">
    <source>
        <dbReference type="Proteomes" id="UP000239007"/>
    </source>
</evidence>
<dbReference type="Proteomes" id="UP000239007">
    <property type="component" value="Unassembled WGS sequence"/>
</dbReference>
<feature type="transmembrane region" description="Helical" evidence="1">
    <location>
        <begin position="122"/>
        <end position="139"/>
    </location>
</feature>
<reference evidence="2 3" key="1">
    <citation type="submission" date="2016-12" db="EMBL/GenBank/DDBJ databases">
        <title>Diversity of luminous bacteria.</title>
        <authorList>
            <person name="Yoshizawa S."/>
            <person name="Kogure K."/>
        </authorList>
    </citation>
    <scope>NUCLEOTIDE SEQUENCE [LARGE SCALE GENOMIC DNA]</scope>
    <source>
        <strain evidence="2 3">SA4-48</strain>
    </source>
</reference>
<accession>A0A2S7UX37</accession>
<dbReference type="EMBL" id="MSCH01000003">
    <property type="protein sequence ID" value="PQJ54513.1"/>
    <property type="molecule type" value="Genomic_DNA"/>
</dbReference>
<evidence type="ECO:0000313" key="2">
    <source>
        <dbReference type="EMBL" id="PQJ54513.1"/>
    </source>
</evidence>
<dbReference type="RefSeq" id="WP_105053033.1">
    <property type="nucleotide sequence ID" value="NZ_BMYG01000001.1"/>
</dbReference>
<dbReference type="OrthoDB" id="6402309at2"/>
<organism evidence="2 3">
    <name type="scientific">Psychrosphaera saromensis</name>
    <dbReference type="NCBI Taxonomy" id="716813"/>
    <lineage>
        <taxon>Bacteria</taxon>
        <taxon>Pseudomonadati</taxon>
        <taxon>Pseudomonadota</taxon>
        <taxon>Gammaproteobacteria</taxon>
        <taxon>Alteromonadales</taxon>
        <taxon>Pseudoalteromonadaceae</taxon>
        <taxon>Psychrosphaera</taxon>
    </lineage>
</organism>
<protein>
    <recommendedName>
        <fullName evidence="4">Carrier domain-containing protein</fullName>
    </recommendedName>
</protein>
<sequence length="140" mass="16081">MIVLKDIYLFLEQQLGIDVKALKPDSDLFEDFGVFGDDLFELVEVFAENYSVKVDDFLWYFHSPEEASSLFGIIFLPPNKRVARIPITPDMLVQYANQKCWGLEYPAHEIPKRRWDLLLSKLLFIALLIALVAVGVFLVG</sequence>
<dbReference type="AlphaFoldDB" id="A0A2S7UX37"/>
<dbReference type="Pfam" id="PF07377">
    <property type="entry name" value="DUF1493"/>
    <property type="match status" value="1"/>
</dbReference>
<keyword evidence="3" id="KW-1185">Reference proteome</keyword>
<evidence type="ECO:0008006" key="4">
    <source>
        <dbReference type="Google" id="ProtNLM"/>
    </source>
</evidence>
<dbReference type="InterPro" id="IPR010862">
    <property type="entry name" value="DUF1493"/>
</dbReference>
<keyword evidence="1" id="KW-1133">Transmembrane helix</keyword>
<gene>
    <name evidence="2" type="ORF">BTO11_13220</name>
</gene>